<evidence type="ECO:0000256" key="5">
    <source>
        <dbReference type="ARBA" id="ARBA00022989"/>
    </source>
</evidence>
<dbReference type="PROSITE" id="PS50850">
    <property type="entry name" value="MFS"/>
    <property type="match status" value="1"/>
</dbReference>
<evidence type="ECO:0000256" key="1">
    <source>
        <dbReference type="ARBA" id="ARBA00004651"/>
    </source>
</evidence>
<feature type="domain" description="Major facilitator superfamily (MFS) profile" evidence="8">
    <location>
        <begin position="1"/>
        <end position="393"/>
    </location>
</feature>
<feature type="transmembrane region" description="Helical" evidence="7">
    <location>
        <begin position="20"/>
        <end position="39"/>
    </location>
</feature>
<dbReference type="Gene3D" id="1.20.1250.20">
    <property type="entry name" value="MFS general substrate transporter like domains"/>
    <property type="match status" value="1"/>
</dbReference>
<dbReference type="InterPro" id="IPR001958">
    <property type="entry name" value="Tet-R_TetA/multi-R_MdtG-like"/>
</dbReference>
<dbReference type="PANTHER" id="PTHR23517:SF2">
    <property type="entry name" value="MULTIDRUG RESISTANCE PROTEIN MDTH"/>
    <property type="match status" value="1"/>
</dbReference>
<feature type="transmembrane region" description="Helical" evidence="7">
    <location>
        <begin position="84"/>
        <end position="107"/>
    </location>
</feature>
<dbReference type="SUPFAM" id="SSF103473">
    <property type="entry name" value="MFS general substrate transporter"/>
    <property type="match status" value="1"/>
</dbReference>
<dbReference type="InterPro" id="IPR011701">
    <property type="entry name" value="MFS"/>
</dbReference>
<proteinExistence type="predicted"/>
<feature type="transmembrane region" description="Helical" evidence="7">
    <location>
        <begin position="250"/>
        <end position="271"/>
    </location>
</feature>
<keyword evidence="5 7" id="KW-1133">Transmembrane helix</keyword>
<keyword evidence="6 7" id="KW-0472">Membrane</keyword>
<dbReference type="Pfam" id="PF07690">
    <property type="entry name" value="MFS_1"/>
    <property type="match status" value="1"/>
</dbReference>
<evidence type="ECO:0000313" key="9">
    <source>
        <dbReference type="EMBL" id="OIQ92282.1"/>
    </source>
</evidence>
<feature type="transmembrane region" description="Helical" evidence="7">
    <location>
        <begin position="339"/>
        <end position="361"/>
    </location>
</feature>
<dbReference type="AlphaFoldDB" id="A0A1J5RAF2"/>
<name>A0A1J5RAF2_9ZZZZ</name>
<gene>
    <name evidence="9" type="primary">yajR_13</name>
    <name evidence="9" type="ORF">GALL_257980</name>
</gene>
<evidence type="ECO:0000259" key="8">
    <source>
        <dbReference type="PROSITE" id="PS50850"/>
    </source>
</evidence>
<reference evidence="9" key="1">
    <citation type="submission" date="2016-10" db="EMBL/GenBank/DDBJ databases">
        <title>Sequence of Gallionella enrichment culture.</title>
        <authorList>
            <person name="Poehlein A."/>
            <person name="Muehling M."/>
            <person name="Daniel R."/>
        </authorList>
    </citation>
    <scope>NUCLEOTIDE SEQUENCE</scope>
</reference>
<feature type="transmembrane region" description="Helical" evidence="7">
    <location>
        <begin position="305"/>
        <end position="327"/>
    </location>
</feature>
<dbReference type="PRINTS" id="PR01035">
    <property type="entry name" value="TCRTETA"/>
</dbReference>
<dbReference type="GO" id="GO:0005886">
    <property type="term" value="C:plasma membrane"/>
    <property type="evidence" value="ECO:0007669"/>
    <property type="project" value="UniProtKB-SubCell"/>
</dbReference>
<feature type="transmembrane region" description="Helical" evidence="7">
    <location>
        <begin position="367"/>
        <end position="388"/>
    </location>
</feature>
<protein>
    <submittedName>
        <fullName evidence="9">Inner membrane transport protein YajR</fullName>
    </submittedName>
</protein>
<feature type="transmembrane region" description="Helical" evidence="7">
    <location>
        <begin position="143"/>
        <end position="165"/>
    </location>
</feature>
<evidence type="ECO:0000256" key="7">
    <source>
        <dbReference type="SAM" id="Phobius"/>
    </source>
</evidence>
<comment type="subcellular location">
    <subcellularLocation>
        <location evidence="1">Cell membrane</location>
        <topology evidence="1">Multi-pass membrane protein</topology>
    </subcellularLocation>
</comment>
<dbReference type="InterPro" id="IPR036259">
    <property type="entry name" value="MFS_trans_sf"/>
</dbReference>
<evidence type="ECO:0000256" key="3">
    <source>
        <dbReference type="ARBA" id="ARBA00022475"/>
    </source>
</evidence>
<dbReference type="InterPro" id="IPR020846">
    <property type="entry name" value="MFS_dom"/>
</dbReference>
<keyword evidence="2" id="KW-0813">Transport</keyword>
<dbReference type="CDD" id="cd17472">
    <property type="entry name" value="MFS_YajR_like"/>
    <property type="match status" value="1"/>
</dbReference>
<sequence length="424" mass="44729">MRSQNSDSMTRDEKRAGASLAAIFALRMLGLFLILPVFAEHAKHMPGGDSKTMIGLAMGAYGLTQAIFQIPFGMASDRWGRKRVMIIGLVLFALGSGVAALAGNIWMVIVGRFVQGTGAISAAATALAADLTREQHRTKVMAMIGSTVGLVFAASLIGAPALYAVVGMAGIFWLTALLALGAIGIVLFVVPAAPPRQTGPKVPFREVLFDRQLLRLNFGIFALHLIQIAMFVVMPGLLTRTGNLPLSQHWQVYLGTMLASLVPMVPAIIYAEKRARVKPVFLAAVALLIVAEGGSFLGMGHFTAIVVMMWVFFVAFNILEATLPSLISRVAPPRAKGAALGVYNTSQALGLFTGGVVGGLLAQHIGAGGVFAFGAAVAVLWLMIAASMRPPSWPASREPQPDGESAVGLQAATRFAVTVRPAER</sequence>
<feature type="transmembrane region" description="Helical" evidence="7">
    <location>
        <begin position="171"/>
        <end position="193"/>
    </location>
</feature>
<dbReference type="InterPro" id="IPR050171">
    <property type="entry name" value="MFS_Transporters"/>
</dbReference>
<dbReference type="EMBL" id="MLJW01000236">
    <property type="protein sequence ID" value="OIQ92282.1"/>
    <property type="molecule type" value="Genomic_DNA"/>
</dbReference>
<feature type="transmembrane region" description="Helical" evidence="7">
    <location>
        <begin position="113"/>
        <end position="131"/>
    </location>
</feature>
<accession>A0A1J5RAF2</accession>
<feature type="transmembrane region" description="Helical" evidence="7">
    <location>
        <begin position="51"/>
        <end position="72"/>
    </location>
</feature>
<evidence type="ECO:0000256" key="6">
    <source>
        <dbReference type="ARBA" id="ARBA00023136"/>
    </source>
</evidence>
<evidence type="ECO:0000256" key="4">
    <source>
        <dbReference type="ARBA" id="ARBA00022692"/>
    </source>
</evidence>
<keyword evidence="4 7" id="KW-0812">Transmembrane</keyword>
<keyword evidence="3" id="KW-1003">Cell membrane</keyword>
<feature type="transmembrane region" description="Helical" evidence="7">
    <location>
        <begin position="280"/>
        <end position="299"/>
    </location>
</feature>
<organism evidence="9">
    <name type="scientific">mine drainage metagenome</name>
    <dbReference type="NCBI Taxonomy" id="410659"/>
    <lineage>
        <taxon>unclassified sequences</taxon>
        <taxon>metagenomes</taxon>
        <taxon>ecological metagenomes</taxon>
    </lineage>
</organism>
<evidence type="ECO:0000256" key="2">
    <source>
        <dbReference type="ARBA" id="ARBA00022448"/>
    </source>
</evidence>
<comment type="caution">
    <text evidence="9">The sequence shown here is derived from an EMBL/GenBank/DDBJ whole genome shotgun (WGS) entry which is preliminary data.</text>
</comment>
<dbReference type="GO" id="GO:0022857">
    <property type="term" value="F:transmembrane transporter activity"/>
    <property type="evidence" value="ECO:0007669"/>
    <property type="project" value="InterPro"/>
</dbReference>
<dbReference type="PANTHER" id="PTHR23517">
    <property type="entry name" value="RESISTANCE PROTEIN MDTM, PUTATIVE-RELATED-RELATED"/>
    <property type="match status" value="1"/>
</dbReference>
<feature type="transmembrane region" description="Helical" evidence="7">
    <location>
        <begin position="214"/>
        <end position="238"/>
    </location>
</feature>